<protein>
    <recommendedName>
        <fullName evidence="6">Cystathionine beta-lyase</fullName>
    </recommendedName>
</protein>
<evidence type="ECO:0008006" key="6">
    <source>
        <dbReference type="Google" id="ProtNLM"/>
    </source>
</evidence>
<dbReference type="Gene3D" id="3.40.640.10">
    <property type="entry name" value="Type I PLP-dependent aspartate aminotransferase-like (Major domain)"/>
    <property type="match status" value="1"/>
</dbReference>
<comment type="caution">
    <text evidence="4">The sequence shown here is derived from an EMBL/GenBank/DDBJ whole genome shotgun (WGS) entry which is preliminary data.</text>
</comment>
<proteinExistence type="inferred from homology"/>
<sequence length="249" mass="27101">MDSDSSTADGISSAEVTAKAVSTALSKVTMSTRAIHMDDFASAHKGIAPAIHVAVNYRYDRDPAKLVPGENKDPHDPENSFVYSRYSAPNSSRFEMVLKDIFGGEVMTYSTGLAAFHAIMVLLNPKRMFIGDGCHGVHANIDLMTKLTGVKKYNLDQLEYLSPGDVIHIETPVNTTGEARNISYYSKKAREVGAYVTVDATFGPPPLQDPLQLGVDNVMHSGTKYIGGHSDMTCGILVVHPMRVDQGWH</sequence>
<evidence type="ECO:0000313" key="4">
    <source>
        <dbReference type="EMBL" id="KAJ5724634.1"/>
    </source>
</evidence>
<dbReference type="Proteomes" id="UP001215712">
    <property type="component" value="Unassembled WGS sequence"/>
</dbReference>
<evidence type="ECO:0000313" key="5">
    <source>
        <dbReference type="Proteomes" id="UP001215712"/>
    </source>
</evidence>
<comment type="cofactor">
    <cofactor evidence="1 3">
        <name>pyridoxal 5'-phosphate</name>
        <dbReference type="ChEBI" id="CHEBI:597326"/>
    </cofactor>
</comment>
<gene>
    <name evidence="4" type="ORF">N7493_006362</name>
</gene>
<dbReference type="AlphaFoldDB" id="A0AAD6HKF2"/>
<evidence type="ECO:0000256" key="3">
    <source>
        <dbReference type="RuleBase" id="RU362118"/>
    </source>
</evidence>
<keyword evidence="2 3" id="KW-0663">Pyridoxal phosphate</keyword>
<organism evidence="4 5">
    <name type="scientific">Penicillium malachiteum</name>
    <dbReference type="NCBI Taxonomy" id="1324776"/>
    <lineage>
        <taxon>Eukaryota</taxon>
        <taxon>Fungi</taxon>
        <taxon>Dikarya</taxon>
        <taxon>Ascomycota</taxon>
        <taxon>Pezizomycotina</taxon>
        <taxon>Eurotiomycetes</taxon>
        <taxon>Eurotiomycetidae</taxon>
        <taxon>Eurotiales</taxon>
        <taxon>Aspergillaceae</taxon>
        <taxon>Penicillium</taxon>
    </lineage>
</organism>
<evidence type="ECO:0000256" key="2">
    <source>
        <dbReference type="ARBA" id="ARBA00022898"/>
    </source>
</evidence>
<dbReference type="PANTHER" id="PTHR11808:SF35">
    <property type="entry name" value="CYSTATHIONINE GAMMA-SYNTHASE (AFU_ORTHOLOGUE AFUA_7G01590)"/>
    <property type="match status" value="1"/>
</dbReference>
<comment type="similarity">
    <text evidence="3">Belongs to the trans-sulfuration enzymes family.</text>
</comment>
<dbReference type="Pfam" id="PF01053">
    <property type="entry name" value="Cys_Met_Meta_PP"/>
    <property type="match status" value="1"/>
</dbReference>
<dbReference type="GO" id="GO:0030170">
    <property type="term" value="F:pyridoxal phosphate binding"/>
    <property type="evidence" value="ECO:0007669"/>
    <property type="project" value="InterPro"/>
</dbReference>
<reference evidence="4" key="2">
    <citation type="submission" date="2023-01" db="EMBL/GenBank/DDBJ databases">
        <authorList>
            <person name="Petersen C."/>
        </authorList>
    </citation>
    <scope>NUCLEOTIDE SEQUENCE</scope>
    <source>
        <strain evidence="4">IBT 17514</strain>
    </source>
</reference>
<dbReference type="GO" id="GO:0019346">
    <property type="term" value="P:transsulfuration"/>
    <property type="evidence" value="ECO:0007669"/>
    <property type="project" value="InterPro"/>
</dbReference>
<reference evidence="4" key="1">
    <citation type="journal article" date="2023" name="IMA Fungus">
        <title>Comparative genomic study of the Penicillium genus elucidates a diverse pangenome and 15 lateral gene transfer events.</title>
        <authorList>
            <person name="Petersen C."/>
            <person name="Sorensen T."/>
            <person name="Nielsen M.R."/>
            <person name="Sondergaard T.E."/>
            <person name="Sorensen J.L."/>
            <person name="Fitzpatrick D.A."/>
            <person name="Frisvad J.C."/>
            <person name="Nielsen K.L."/>
        </authorList>
    </citation>
    <scope>NUCLEOTIDE SEQUENCE</scope>
    <source>
        <strain evidence="4">IBT 17514</strain>
    </source>
</reference>
<dbReference type="PANTHER" id="PTHR11808">
    <property type="entry name" value="TRANS-SULFURATION ENZYME FAMILY MEMBER"/>
    <property type="match status" value="1"/>
</dbReference>
<evidence type="ECO:0000256" key="1">
    <source>
        <dbReference type="ARBA" id="ARBA00001933"/>
    </source>
</evidence>
<dbReference type="EMBL" id="JAQJAN010000008">
    <property type="protein sequence ID" value="KAJ5724634.1"/>
    <property type="molecule type" value="Genomic_DNA"/>
</dbReference>
<dbReference type="InterPro" id="IPR015421">
    <property type="entry name" value="PyrdxlP-dep_Trfase_major"/>
</dbReference>
<dbReference type="GO" id="GO:0016846">
    <property type="term" value="F:carbon-sulfur lyase activity"/>
    <property type="evidence" value="ECO:0007669"/>
    <property type="project" value="TreeGrafter"/>
</dbReference>
<dbReference type="GO" id="GO:0005737">
    <property type="term" value="C:cytoplasm"/>
    <property type="evidence" value="ECO:0007669"/>
    <property type="project" value="TreeGrafter"/>
</dbReference>
<dbReference type="InterPro" id="IPR000277">
    <property type="entry name" value="Cys/Met-Metab_PyrdxlP-dep_enz"/>
</dbReference>
<dbReference type="InterPro" id="IPR015424">
    <property type="entry name" value="PyrdxlP-dep_Trfase"/>
</dbReference>
<name>A0AAD6HKF2_9EURO</name>
<dbReference type="SUPFAM" id="SSF53383">
    <property type="entry name" value="PLP-dependent transferases"/>
    <property type="match status" value="1"/>
</dbReference>
<accession>A0AAD6HKF2</accession>
<keyword evidence="5" id="KW-1185">Reference proteome</keyword>